<evidence type="ECO:0000313" key="4">
    <source>
        <dbReference type="EMBL" id="MFC0634041.1"/>
    </source>
</evidence>
<feature type="compositionally biased region" description="Low complexity" evidence="2">
    <location>
        <begin position="112"/>
        <end position="125"/>
    </location>
</feature>
<dbReference type="Gene3D" id="3.40.50.2300">
    <property type="match status" value="1"/>
</dbReference>
<gene>
    <name evidence="4" type="ORF">ACFFGE_09135</name>
</gene>
<keyword evidence="5" id="KW-1185">Reference proteome</keyword>
<sequence length="125" mass="12857">MSLPSTRLGLRSVAALVVDDNPQALDVLSAILMGFGVNKITRCQSAAEAKTALARQVFDLIIVDWEMPEQVAHRSASGARGGAEGSGLAPGRARGRAVGHARAPGGDAGQDPRSAPLSLSRSSRA</sequence>
<evidence type="ECO:0000259" key="3">
    <source>
        <dbReference type="PROSITE" id="PS50110"/>
    </source>
</evidence>
<feature type="domain" description="Response regulatory" evidence="3">
    <location>
        <begin position="14"/>
        <end position="125"/>
    </location>
</feature>
<dbReference type="EMBL" id="JBHLSW010000006">
    <property type="protein sequence ID" value="MFC0634041.1"/>
    <property type="molecule type" value="Genomic_DNA"/>
</dbReference>
<dbReference type="RefSeq" id="WP_376836023.1">
    <property type="nucleotide sequence ID" value="NZ_JBHLSW010000006.1"/>
</dbReference>
<organism evidence="4 5">
    <name type="scientific">Brevundimonas balnearis</name>
    <dbReference type="NCBI Taxonomy" id="1572858"/>
    <lineage>
        <taxon>Bacteria</taxon>
        <taxon>Pseudomonadati</taxon>
        <taxon>Pseudomonadota</taxon>
        <taxon>Alphaproteobacteria</taxon>
        <taxon>Caulobacterales</taxon>
        <taxon>Caulobacteraceae</taxon>
        <taxon>Brevundimonas</taxon>
    </lineage>
</organism>
<keyword evidence="1" id="KW-0597">Phosphoprotein</keyword>
<evidence type="ECO:0000256" key="1">
    <source>
        <dbReference type="PROSITE-ProRule" id="PRU00169"/>
    </source>
</evidence>
<dbReference type="SUPFAM" id="SSF52172">
    <property type="entry name" value="CheY-like"/>
    <property type="match status" value="1"/>
</dbReference>
<feature type="region of interest" description="Disordered" evidence="2">
    <location>
        <begin position="72"/>
        <end position="125"/>
    </location>
</feature>
<accession>A0ABV6R335</accession>
<protein>
    <submittedName>
        <fullName evidence="4">Response regulator</fullName>
    </submittedName>
</protein>
<dbReference type="Proteomes" id="UP001589906">
    <property type="component" value="Unassembled WGS sequence"/>
</dbReference>
<feature type="modified residue" description="4-aspartylphosphate" evidence="1">
    <location>
        <position position="64"/>
    </location>
</feature>
<comment type="caution">
    <text evidence="4">The sequence shown here is derived from an EMBL/GenBank/DDBJ whole genome shotgun (WGS) entry which is preliminary data.</text>
</comment>
<proteinExistence type="predicted"/>
<evidence type="ECO:0000256" key="2">
    <source>
        <dbReference type="SAM" id="MobiDB-lite"/>
    </source>
</evidence>
<dbReference type="InterPro" id="IPR001789">
    <property type="entry name" value="Sig_transdc_resp-reg_receiver"/>
</dbReference>
<evidence type="ECO:0000313" key="5">
    <source>
        <dbReference type="Proteomes" id="UP001589906"/>
    </source>
</evidence>
<dbReference type="Pfam" id="PF00072">
    <property type="entry name" value="Response_reg"/>
    <property type="match status" value="1"/>
</dbReference>
<dbReference type="PROSITE" id="PS50110">
    <property type="entry name" value="RESPONSE_REGULATORY"/>
    <property type="match status" value="1"/>
</dbReference>
<name>A0ABV6R335_9CAUL</name>
<reference evidence="4 5" key="1">
    <citation type="submission" date="2024-09" db="EMBL/GenBank/DDBJ databases">
        <authorList>
            <person name="Sun Q."/>
            <person name="Mori K."/>
        </authorList>
    </citation>
    <scope>NUCLEOTIDE SEQUENCE [LARGE SCALE GENOMIC DNA]</scope>
    <source>
        <strain evidence="4 5">NCAIM B.02621</strain>
    </source>
</reference>
<dbReference type="InterPro" id="IPR011006">
    <property type="entry name" value="CheY-like_superfamily"/>
</dbReference>